<dbReference type="GO" id="GO:0016020">
    <property type="term" value="C:membrane"/>
    <property type="evidence" value="ECO:0007669"/>
    <property type="project" value="UniProtKB-SubCell"/>
</dbReference>
<evidence type="ECO:0000256" key="3">
    <source>
        <dbReference type="ARBA" id="ARBA00022989"/>
    </source>
</evidence>
<dbReference type="AlphaFoldDB" id="A0A171KMZ8"/>
<keyword evidence="4 5" id="KW-0472">Membrane</keyword>
<feature type="transmembrane region" description="Helical" evidence="5">
    <location>
        <begin position="32"/>
        <end position="55"/>
    </location>
</feature>
<comment type="caution">
    <text evidence="6">The sequence shown here is derived from an EMBL/GenBank/DDBJ whole genome shotgun (WGS) entry which is preliminary data.</text>
</comment>
<comment type="subcellular location">
    <subcellularLocation>
        <location evidence="1">Membrane</location>
        <topology evidence="1">Multi-pass membrane protein</topology>
    </subcellularLocation>
</comment>
<reference evidence="6 7" key="1">
    <citation type="submission" date="2015-04" db="EMBL/GenBank/DDBJ databases">
        <title>Genome sequence of Kerstersia gyiorum CG1.</title>
        <authorList>
            <person name="Greninger A.L."/>
            <person name="Kozyreva V."/>
            <person name="Chaturvedi V."/>
        </authorList>
    </citation>
    <scope>NUCLEOTIDE SEQUENCE [LARGE SCALE GENOMIC DNA]</scope>
    <source>
        <strain evidence="6 7">CG1</strain>
        <plasmid evidence="6 7">unnamed</plasmid>
    </source>
</reference>
<feature type="transmembrane region" description="Helical" evidence="5">
    <location>
        <begin position="248"/>
        <end position="272"/>
    </location>
</feature>
<feature type="transmembrane region" description="Helical" evidence="5">
    <location>
        <begin position="175"/>
        <end position="195"/>
    </location>
</feature>
<feature type="transmembrane region" description="Helical" evidence="5">
    <location>
        <begin position="67"/>
        <end position="87"/>
    </location>
</feature>
<keyword evidence="7" id="KW-1185">Reference proteome</keyword>
<name>A0A171KMZ8_9BURK</name>
<accession>A0A171KMZ8</accession>
<evidence type="ECO:0000256" key="4">
    <source>
        <dbReference type="ARBA" id="ARBA00023136"/>
    </source>
</evidence>
<keyword evidence="6" id="KW-0614">Plasmid</keyword>
<proteinExistence type="predicted"/>
<protein>
    <recommendedName>
        <fullName evidence="8">Type IV secretion system protein VirB6</fullName>
    </recommendedName>
</protein>
<dbReference type="GO" id="GO:0030255">
    <property type="term" value="P:protein secretion by the type IV secretion system"/>
    <property type="evidence" value="ECO:0007669"/>
    <property type="project" value="InterPro"/>
</dbReference>
<feature type="transmembrane region" description="Helical" evidence="5">
    <location>
        <begin position="207"/>
        <end position="228"/>
    </location>
</feature>
<evidence type="ECO:0000256" key="2">
    <source>
        <dbReference type="ARBA" id="ARBA00022692"/>
    </source>
</evidence>
<dbReference type="Pfam" id="PF04610">
    <property type="entry name" value="TrbL"/>
    <property type="match status" value="1"/>
</dbReference>
<dbReference type="RefSeq" id="WP_068366128.1">
    <property type="nucleotide sequence ID" value="NZ_CM004382.1"/>
</dbReference>
<dbReference type="InterPro" id="IPR007688">
    <property type="entry name" value="Conjugal_tfr_TrbL/VirB6"/>
</dbReference>
<evidence type="ECO:0000313" key="6">
    <source>
        <dbReference type="EMBL" id="KKO70265.1"/>
    </source>
</evidence>
<evidence type="ECO:0000313" key="7">
    <source>
        <dbReference type="Proteomes" id="UP000078084"/>
    </source>
</evidence>
<sequence>MAASNGWSLFAPLFSTFDDATRSYVTDISTKMIAAITPVISVGLTLGFLVYSLAVIRGTVQMPISDLLWRCFRIGVIVSIATAGGLYQTTLADVIISTPDALAKALVGSTEGSTSIGETLDQSMQHAVTVAAKQWEKASVFSKQGVMYVVYSTLIMVSSAVMISVGGAFMILAKIALALLVGMGPLFIFMLLWEPTKGYFDKWVGQIVNYGLVVVLFSIMFTFLMGIYGNYMGNVNSNSSTINAIYGLMGALAISGISILILLQLPSIAAALSGGFGLGYMREANAAKNGAKSAMRGAKAGGRMAAAGGRAAMTGGRMAMAGAGAAGKAIAAFARGSMK</sequence>
<evidence type="ECO:0000256" key="5">
    <source>
        <dbReference type="SAM" id="Phobius"/>
    </source>
</evidence>
<geneLocation type="plasmid" evidence="6">
    <name>unnamed</name>
</geneLocation>
<organism evidence="6 7">
    <name type="scientific">Kerstersia gyiorum</name>
    <dbReference type="NCBI Taxonomy" id="206506"/>
    <lineage>
        <taxon>Bacteria</taxon>
        <taxon>Pseudomonadati</taxon>
        <taxon>Pseudomonadota</taxon>
        <taxon>Betaproteobacteria</taxon>
        <taxon>Burkholderiales</taxon>
        <taxon>Alcaligenaceae</taxon>
        <taxon>Kerstersia</taxon>
    </lineage>
</organism>
<dbReference type="EMBL" id="LBNE01000032">
    <property type="protein sequence ID" value="KKO70265.1"/>
    <property type="molecule type" value="Genomic_DNA"/>
</dbReference>
<dbReference type="Proteomes" id="UP000078084">
    <property type="component" value="Plasmid unnamed"/>
</dbReference>
<evidence type="ECO:0008006" key="8">
    <source>
        <dbReference type="Google" id="ProtNLM"/>
    </source>
</evidence>
<evidence type="ECO:0000256" key="1">
    <source>
        <dbReference type="ARBA" id="ARBA00004141"/>
    </source>
</evidence>
<gene>
    <name evidence="6" type="ORF">AAV32_17480</name>
</gene>
<keyword evidence="3 5" id="KW-1133">Transmembrane helix</keyword>
<keyword evidence="2 5" id="KW-0812">Transmembrane</keyword>
<feature type="transmembrane region" description="Helical" evidence="5">
    <location>
        <begin position="146"/>
        <end position="169"/>
    </location>
</feature>